<organism evidence="8 9">
    <name type="scientific">Aspergillus novofumigatus (strain IBT 16806)</name>
    <dbReference type="NCBI Taxonomy" id="1392255"/>
    <lineage>
        <taxon>Eukaryota</taxon>
        <taxon>Fungi</taxon>
        <taxon>Dikarya</taxon>
        <taxon>Ascomycota</taxon>
        <taxon>Pezizomycotina</taxon>
        <taxon>Eurotiomycetes</taxon>
        <taxon>Eurotiomycetidae</taxon>
        <taxon>Eurotiales</taxon>
        <taxon>Aspergillaceae</taxon>
        <taxon>Aspergillus</taxon>
        <taxon>Aspergillus subgen. Fumigati</taxon>
    </lineage>
</organism>
<dbReference type="OrthoDB" id="5954308at2759"/>
<dbReference type="GO" id="GO:0016020">
    <property type="term" value="C:membrane"/>
    <property type="evidence" value="ECO:0007669"/>
    <property type="project" value="UniProtKB-SubCell"/>
</dbReference>
<gene>
    <name evidence="8" type="ORF">P174DRAFT_516151</name>
</gene>
<dbReference type="Pfam" id="PF08592">
    <property type="entry name" value="Anthrone_oxy"/>
    <property type="match status" value="1"/>
</dbReference>
<keyword evidence="4" id="KW-0560">Oxidoreductase</keyword>
<name>A0A2I1BU51_ASPN1</name>
<dbReference type="InterPro" id="IPR013901">
    <property type="entry name" value="Anthrone_oxy"/>
</dbReference>
<keyword evidence="4" id="KW-0503">Monooxygenase</keyword>
<dbReference type="VEuPathDB" id="FungiDB:P174DRAFT_516151"/>
<dbReference type="PANTHER" id="PTHR35042:SF1">
    <property type="entry name" value="DUF1772-DOMAIN-CONTAINING PROTEIN"/>
    <property type="match status" value="1"/>
</dbReference>
<evidence type="ECO:0000256" key="3">
    <source>
        <dbReference type="ARBA" id="ARBA00022989"/>
    </source>
</evidence>
<evidence type="ECO:0000313" key="8">
    <source>
        <dbReference type="EMBL" id="PKX88915.1"/>
    </source>
</evidence>
<protein>
    <recommendedName>
        <fullName evidence="10">DUF1772-domain-containing protein</fullName>
    </recommendedName>
</protein>
<evidence type="ECO:0000256" key="5">
    <source>
        <dbReference type="ARBA" id="ARBA00023136"/>
    </source>
</evidence>
<evidence type="ECO:0000313" key="9">
    <source>
        <dbReference type="Proteomes" id="UP000234474"/>
    </source>
</evidence>
<dbReference type="GO" id="GO:0004497">
    <property type="term" value="F:monooxygenase activity"/>
    <property type="evidence" value="ECO:0007669"/>
    <property type="project" value="UniProtKB-KW"/>
</dbReference>
<keyword evidence="3 7" id="KW-1133">Transmembrane helix</keyword>
<evidence type="ECO:0008006" key="10">
    <source>
        <dbReference type="Google" id="ProtNLM"/>
    </source>
</evidence>
<dbReference type="AlphaFoldDB" id="A0A2I1BU51"/>
<keyword evidence="5 7" id="KW-0472">Membrane</keyword>
<evidence type="ECO:0000256" key="6">
    <source>
        <dbReference type="ARBA" id="ARBA00034313"/>
    </source>
</evidence>
<dbReference type="EMBL" id="MSZS01000011">
    <property type="protein sequence ID" value="PKX88915.1"/>
    <property type="molecule type" value="Genomic_DNA"/>
</dbReference>
<comment type="subcellular location">
    <subcellularLocation>
        <location evidence="1">Membrane</location>
        <topology evidence="1">Multi-pass membrane protein</topology>
    </subcellularLocation>
</comment>
<dbReference type="PANTHER" id="PTHR35042">
    <property type="entry name" value="ANTHRONE OXYGENASE ENCC"/>
    <property type="match status" value="1"/>
</dbReference>
<sequence length="182" mass="19306">MISSQGIIKIVAITGGVWLSGKITAHSLISVPALLQSKSEDGLSSCAILRVWQRIYERGHTHSPQIAACTSTAFAYLAWCASDRTSRLLYGTAASLVMGIVPYTLLFMGPTNCQLLERAAAEGEEKVRGATLGKDLVNAPSEVTTEELLSHWKFLAGIRGLLPLAGGILGLFAALHSNEGAL</sequence>
<feature type="transmembrane region" description="Helical" evidence="7">
    <location>
        <begin position="154"/>
        <end position="175"/>
    </location>
</feature>
<dbReference type="Proteomes" id="UP000234474">
    <property type="component" value="Unassembled WGS sequence"/>
</dbReference>
<keyword evidence="9" id="KW-1185">Reference proteome</keyword>
<accession>A0A2I1BU51</accession>
<dbReference type="RefSeq" id="XP_024677510.1">
    <property type="nucleotide sequence ID" value="XM_024832291.1"/>
</dbReference>
<keyword evidence="2 7" id="KW-0812">Transmembrane</keyword>
<dbReference type="OMA" id="LAWCASD"/>
<evidence type="ECO:0000256" key="1">
    <source>
        <dbReference type="ARBA" id="ARBA00004141"/>
    </source>
</evidence>
<proteinExistence type="inferred from homology"/>
<comment type="similarity">
    <text evidence="6">Belongs to the anthrone oxygenase family.</text>
</comment>
<evidence type="ECO:0000256" key="7">
    <source>
        <dbReference type="SAM" id="Phobius"/>
    </source>
</evidence>
<evidence type="ECO:0000256" key="2">
    <source>
        <dbReference type="ARBA" id="ARBA00022692"/>
    </source>
</evidence>
<dbReference type="GeneID" id="36539627"/>
<evidence type="ECO:0000256" key="4">
    <source>
        <dbReference type="ARBA" id="ARBA00023033"/>
    </source>
</evidence>
<feature type="transmembrane region" description="Helical" evidence="7">
    <location>
        <begin position="88"/>
        <end position="108"/>
    </location>
</feature>
<comment type="caution">
    <text evidence="8">The sequence shown here is derived from an EMBL/GenBank/DDBJ whole genome shotgun (WGS) entry which is preliminary data.</text>
</comment>
<reference evidence="9" key="1">
    <citation type="journal article" date="2018" name="Proc. Natl. Acad. Sci. U.S.A.">
        <title>Linking secondary metabolites to gene clusters through genome sequencing of six diverse Aspergillus species.</title>
        <authorList>
            <person name="Kaerboelling I."/>
            <person name="Vesth T.C."/>
            <person name="Frisvad J.C."/>
            <person name="Nybo J.L."/>
            <person name="Theobald S."/>
            <person name="Kuo A."/>
            <person name="Bowyer P."/>
            <person name="Matsuda Y."/>
            <person name="Mondo S."/>
            <person name="Lyhne E.K."/>
            <person name="Kogle M.E."/>
            <person name="Clum A."/>
            <person name="Lipzen A."/>
            <person name="Salamov A."/>
            <person name="Ngan C.Y."/>
            <person name="Daum C."/>
            <person name="Chiniquy J."/>
            <person name="Barry K."/>
            <person name="LaButti K."/>
            <person name="Haridas S."/>
            <person name="Simmons B.A."/>
            <person name="Magnuson J.K."/>
            <person name="Mortensen U.H."/>
            <person name="Larsen T.O."/>
            <person name="Grigoriev I.V."/>
            <person name="Baker S.E."/>
            <person name="Andersen M.R."/>
        </authorList>
    </citation>
    <scope>NUCLEOTIDE SEQUENCE [LARGE SCALE GENOMIC DNA]</scope>
    <source>
        <strain evidence="9">IBT 16806</strain>
    </source>
</reference>